<comment type="caution">
    <text evidence="2">The sequence shown here is derived from an EMBL/GenBank/DDBJ whole genome shotgun (WGS) entry which is preliminary data.</text>
</comment>
<feature type="transmembrane region" description="Helical" evidence="1">
    <location>
        <begin position="6"/>
        <end position="27"/>
    </location>
</feature>
<gene>
    <name evidence="2" type="ORF">EB1_27530</name>
</gene>
<proteinExistence type="predicted"/>
<dbReference type="EMBL" id="BJXC01000022">
    <property type="protein sequence ID" value="GEM52963.1"/>
    <property type="molecule type" value="Genomic_DNA"/>
</dbReference>
<feature type="transmembrane region" description="Helical" evidence="1">
    <location>
        <begin position="140"/>
        <end position="158"/>
    </location>
</feature>
<evidence type="ECO:0000313" key="3">
    <source>
        <dbReference type="Proteomes" id="UP000321245"/>
    </source>
</evidence>
<keyword evidence="1" id="KW-1133">Transmembrane helix</keyword>
<evidence type="ECO:0000256" key="1">
    <source>
        <dbReference type="SAM" id="Phobius"/>
    </source>
</evidence>
<dbReference type="STRING" id="1218108.GCA_000382425_00882"/>
<organism evidence="2 3">
    <name type="scientific">Empedobacter brevis NBRC 14943 = ATCC 43319</name>
    <dbReference type="NCBI Taxonomy" id="1218108"/>
    <lineage>
        <taxon>Bacteria</taxon>
        <taxon>Pseudomonadati</taxon>
        <taxon>Bacteroidota</taxon>
        <taxon>Flavobacteriia</taxon>
        <taxon>Flavobacteriales</taxon>
        <taxon>Weeksellaceae</taxon>
        <taxon>Empedobacter</taxon>
    </lineage>
</organism>
<keyword evidence="3" id="KW-1185">Reference proteome</keyword>
<sequence>MRISNLIKWLGIVFLPIVFVFIIFGLIKDITKSENDFKLNQGIISEIGITERISKGTSHRSITTKTDVFYMKIKNDNNKYSYFERFSNNYQSIIHDLKIGDFVKIYNEGIDKNQNTISIIQLEKGNQILISKSIHNKRNYFIIIAFLAFLILYVIIIYRKLKNHDNTSYNQ</sequence>
<reference evidence="2 3" key="1">
    <citation type="submission" date="2019-07" db="EMBL/GenBank/DDBJ databases">
        <title>Whole genome shotgun sequence of Empedobacter brevis NBRC 14943.</title>
        <authorList>
            <person name="Hosoyama A."/>
            <person name="Uohara A."/>
            <person name="Ohji S."/>
            <person name="Ichikawa N."/>
        </authorList>
    </citation>
    <scope>NUCLEOTIDE SEQUENCE [LARGE SCALE GENOMIC DNA]</scope>
    <source>
        <strain evidence="2 3">NBRC 14943</strain>
    </source>
</reference>
<keyword evidence="1" id="KW-0472">Membrane</keyword>
<evidence type="ECO:0000313" key="2">
    <source>
        <dbReference type="EMBL" id="GEM52963.1"/>
    </source>
</evidence>
<accession>A0A511NJL3</accession>
<keyword evidence="1" id="KW-0812">Transmembrane</keyword>
<dbReference type="Proteomes" id="UP000321245">
    <property type="component" value="Unassembled WGS sequence"/>
</dbReference>
<dbReference type="AlphaFoldDB" id="A0A511NJL3"/>
<protein>
    <submittedName>
        <fullName evidence="2">Uncharacterized protein</fullName>
    </submittedName>
</protein>
<name>A0A511NJL3_9FLAO</name>